<name>A0A6A4FT94_9STRA</name>
<gene>
    <name evidence="1" type="ORF">PR003_g5137</name>
</gene>
<proteinExistence type="predicted"/>
<dbReference type="EMBL" id="QXFT01000207">
    <property type="protein sequence ID" value="KAE9350930.1"/>
    <property type="molecule type" value="Genomic_DNA"/>
</dbReference>
<sequence length="37" mass="4278">MHVSEAQDDWGVYLPRVLFAYRTAYDEALGDSPFFPL</sequence>
<reference evidence="1 2" key="1">
    <citation type="submission" date="2018-08" db="EMBL/GenBank/DDBJ databases">
        <title>Genomic investigation of the strawberry pathogen Phytophthora fragariae indicates pathogenicity is determined by transcriptional variation in three key races.</title>
        <authorList>
            <person name="Adams T.M."/>
            <person name="Armitage A.D."/>
            <person name="Sobczyk M.K."/>
            <person name="Bates H.J."/>
            <person name="Dunwell J.M."/>
            <person name="Nellist C.F."/>
            <person name="Harrison R.J."/>
        </authorList>
    </citation>
    <scope>NUCLEOTIDE SEQUENCE [LARGE SCALE GENOMIC DNA]</scope>
    <source>
        <strain evidence="1 2">SCRP333</strain>
    </source>
</reference>
<dbReference type="AlphaFoldDB" id="A0A6A4FT94"/>
<accession>A0A6A4FT94</accession>
<protein>
    <submittedName>
        <fullName evidence="1">Uncharacterized protein</fullName>
    </submittedName>
</protein>
<organism evidence="1 2">
    <name type="scientific">Phytophthora rubi</name>
    <dbReference type="NCBI Taxonomy" id="129364"/>
    <lineage>
        <taxon>Eukaryota</taxon>
        <taxon>Sar</taxon>
        <taxon>Stramenopiles</taxon>
        <taxon>Oomycota</taxon>
        <taxon>Peronosporomycetes</taxon>
        <taxon>Peronosporales</taxon>
        <taxon>Peronosporaceae</taxon>
        <taxon>Phytophthora</taxon>
    </lineage>
</organism>
<evidence type="ECO:0000313" key="1">
    <source>
        <dbReference type="EMBL" id="KAE9350930.1"/>
    </source>
</evidence>
<comment type="caution">
    <text evidence="1">The sequence shown here is derived from an EMBL/GenBank/DDBJ whole genome shotgun (WGS) entry which is preliminary data.</text>
</comment>
<evidence type="ECO:0000313" key="2">
    <source>
        <dbReference type="Proteomes" id="UP000434957"/>
    </source>
</evidence>
<dbReference type="Proteomes" id="UP000434957">
    <property type="component" value="Unassembled WGS sequence"/>
</dbReference>
<keyword evidence="2" id="KW-1185">Reference proteome</keyword>